<name>A0A2V3IYM7_9FLOR</name>
<protein>
    <recommendedName>
        <fullName evidence="1">Glutathione S-transferase C-terminal domain-containing protein</fullName>
    </recommendedName>
</protein>
<dbReference type="SUPFAM" id="SSF47616">
    <property type="entry name" value="GST C-terminal domain-like"/>
    <property type="match status" value="1"/>
</dbReference>
<sequence length="142" mass="16664">MERRLIDGMQRDLKAAQMMLLPRSMRTRFFSNTVVRLYLWWMRAQLRAYKEEESNREAATSALRAVRRALSCYSGRHLRYLCGQHVTFADIVVAECIYFDSERFGECAHVFRDEQLVEAFPDVVAWARAIRTTHYGCIVDCS</sequence>
<feature type="domain" description="Glutathione S-transferase C-terminal" evidence="1">
    <location>
        <begin position="46"/>
        <end position="129"/>
    </location>
</feature>
<gene>
    <name evidence="2" type="ORF">BWQ96_02984</name>
</gene>
<dbReference type="EMBL" id="NBIV01000027">
    <property type="protein sequence ID" value="PXF47209.1"/>
    <property type="molecule type" value="Genomic_DNA"/>
</dbReference>
<dbReference type="InterPro" id="IPR036282">
    <property type="entry name" value="Glutathione-S-Trfase_C_sf"/>
</dbReference>
<organism evidence="2 3">
    <name type="scientific">Gracilariopsis chorda</name>
    <dbReference type="NCBI Taxonomy" id="448386"/>
    <lineage>
        <taxon>Eukaryota</taxon>
        <taxon>Rhodophyta</taxon>
        <taxon>Florideophyceae</taxon>
        <taxon>Rhodymeniophycidae</taxon>
        <taxon>Gracilariales</taxon>
        <taxon>Gracilariaceae</taxon>
        <taxon>Gracilariopsis</taxon>
    </lineage>
</organism>
<keyword evidence="3" id="KW-1185">Reference proteome</keyword>
<reference evidence="2 3" key="1">
    <citation type="journal article" date="2018" name="Mol. Biol. Evol.">
        <title>Analysis of the draft genome of the red seaweed Gracilariopsis chorda provides insights into genome size evolution in Rhodophyta.</title>
        <authorList>
            <person name="Lee J."/>
            <person name="Yang E.C."/>
            <person name="Graf L."/>
            <person name="Yang J.H."/>
            <person name="Qiu H."/>
            <person name="Zel Zion U."/>
            <person name="Chan C.X."/>
            <person name="Stephens T.G."/>
            <person name="Weber A.P.M."/>
            <person name="Boo G.H."/>
            <person name="Boo S.M."/>
            <person name="Kim K.M."/>
            <person name="Shin Y."/>
            <person name="Jung M."/>
            <person name="Lee S.J."/>
            <person name="Yim H.S."/>
            <person name="Lee J.H."/>
            <person name="Bhattacharya D."/>
            <person name="Yoon H.S."/>
        </authorList>
    </citation>
    <scope>NUCLEOTIDE SEQUENCE [LARGE SCALE GENOMIC DNA]</scope>
    <source>
        <strain evidence="2 3">SKKU-2015</strain>
        <tissue evidence="2">Whole body</tissue>
    </source>
</reference>
<dbReference type="Pfam" id="PF00043">
    <property type="entry name" value="GST_C"/>
    <property type="match status" value="1"/>
</dbReference>
<dbReference type="InterPro" id="IPR004046">
    <property type="entry name" value="GST_C"/>
</dbReference>
<evidence type="ECO:0000313" key="2">
    <source>
        <dbReference type="EMBL" id="PXF47209.1"/>
    </source>
</evidence>
<dbReference type="Proteomes" id="UP000247409">
    <property type="component" value="Unassembled WGS sequence"/>
</dbReference>
<dbReference type="Gene3D" id="1.20.1050.10">
    <property type="match status" value="1"/>
</dbReference>
<comment type="caution">
    <text evidence="2">The sequence shown here is derived from an EMBL/GenBank/DDBJ whole genome shotgun (WGS) entry which is preliminary data.</text>
</comment>
<dbReference type="OrthoDB" id="249703at2759"/>
<evidence type="ECO:0000259" key="1">
    <source>
        <dbReference type="Pfam" id="PF00043"/>
    </source>
</evidence>
<evidence type="ECO:0000313" key="3">
    <source>
        <dbReference type="Proteomes" id="UP000247409"/>
    </source>
</evidence>
<accession>A0A2V3IYM7</accession>
<dbReference type="AlphaFoldDB" id="A0A2V3IYM7"/>
<proteinExistence type="predicted"/>